<dbReference type="KEGG" id="hbq:QI031_09880"/>
<dbReference type="Proteomes" id="UP001223520">
    <property type="component" value="Chromosome"/>
</dbReference>
<dbReference type="AlphaFoldDB" id="A0AAJ6NW04"/>
<accession>A0AAJ6NW04</accession>
<gene>
    <name evidence="2" type="ORF">QI031_09880</name>
</gene>
<dbReference type="SUPFAM" id="SSF54523">
    <property type="entry name" value="Pili subunits"/>
    <property type="match status" value="1"/>
</dbReference>
<evidence type="ECO:0000256" key="1">
    <source>
        <dbReference type="SAM" id="Phobius"/>
    </source>
</evidence>
<dbReference type="InterPro" id="IPR045584">
    <property type="entry name" value="Pilin-like"/>
</dbReference>
<keyword evidence="1" id="KW-1133">Transmembrane helix</keyword>
<evidence type="ECO:0000313" key="2">
    <source>
        <dbReference type="EMBL" id="WGV27763.1"/>
    </source>
</evidence>
<protein>
    <submittedName>
        <fullName evidence="2">Type II secretion system protein</fullName>
    </submittedName>
</protein>
<dbReference type="Gene3D" id="3.30.700.10">
    <property type="entry name" value="Glycoprotein, Type 4 Pilin"/>
    <property type="match status" value="1"/>
</dbReference>
<proteinExistence type="predicted"/>
<dbReference type="Pfam" id="PF07963">
    <property type="entry name" value="N_methyl"/>
    <property type="match status" value="1"/>
</dbReference>
<dbReference type="RefSeq" id="WP_281485003.1">
    <property type="nucleotide sequence ID" value="NZ_CP124543.1"/>
</dbReference>
<dbReference type="PROSITE" id="PS00409">
    <property type="entry name" value="PROKAR_NTER_METHYL"/>
    <property type="match status" value="1"/>
</dbReference>
<dbReference type="InterPro" id="IPR012902">
    <property type="entry name" value="N_methyl_site"/>
</dbReference>
<keyword evidence="1" id="KW-0472">Membrane</keyword>
<organism evidence="2 3">
    <name type="scientific">Halotia branconii CENA392</name>
    <dbReference type="NCBI Taxonomy" id="1539056"/>
    <lineage>
        <taxon>Bacteria</taxon>
        <taxon>Bacillati</taxon>
        <taxon>Cyanobacteriota</taxon>
        <taxon>Cyanophyceae</taxon>
        <taxon>Nostocales</taxon>
        <taxon>Nodulariaceae</taxon>
        <taxon>Halotia</taxon>
    </lineage>
</organism>
<sequence length="203" mass="21803">MANKRANTYNQSDAGFSLVEVIVVVLMIGILAAIAAPSWSAFVSRQRVSKANDAVLGALQSAQTEAKKKKLSYSVSFKVENNLPKFVIHEGTSTPLSSDIRWKTLGEDMAFQPRQVFLYTNIDAYNTKNTTGNIVNTATGTGTITFDYMGILAPKASGSADIPLKIMVAAPKPGTTQASGLKRCVIVDTLLGGMRTYKDSDCN</sequence>
<feature type="transmembrane region" description="Helical" evidence="1">
    <location>
        <begin position="21"/>
        <end position="42"/>
    </location>
</feature>
<dbReference type="NCBIfam" id="TIGR02532">
    <property type="entry name" value="IV_pilin_GFxxxE"/>
    <property type="match status" value="1"/>
</dbReference>
<reference evidence="2 3" key="1">
    <citation type="journal article" date="2023" name="Limnol Oceanogr Lett">
        <title>Environmental adaptations by the intertidal Antarctic cyanobacterium Halotia branconii CENA392 as revealed using long-read genome sequencing.</title>
        <authorList>
            <person name="Dextro R.B."/>
            <person name="Delbaje E."/>
            <person name="Freitas P.N.N."/>
            <person name="Geraldes V."/>
            <person name="Pinto E."/>
            <person name="Long P.F."/>
            <person name="Fiore M.F."/>
        </authorList>
    </citation>
    <scope>NUCLEOTIDE SEQUENCE [LARGE SCALE GENOMIC DNA]</scope>
    <source>
        <strain evidence="2 3">CENA392</strain>
    </source>
</reference>
<evidence type="ECO:0000313" key="3">
    <source>
        <dbReference type="Proteomes" id="UP001223520"/>
    </source>
</evidence>
<dbReference type="EMBL" id="CP124543">
    <property type="protein sequence ID" value="WGV27763.1"/>
    <property type="molecule type" value="Genomic_DNA"/>
</dbReference>
<name>A0AAJ6NW04_9CYAN</name>
<keyword evidence="3" id="KW-1185">Reference proteome</keyword>
<keyword evidence="1" id="KW-0812">Transmembrane</keyword>